<name>A0A1V2L459_CYBFA</name>
<protein>
    <submittedName>
        <fullName evidence="2">Mitochondrial inner membrane magnesium transporter LPE10</fullName>
    </submittedName>
</protein>
<keyword evidence="3" id="KW-1185">Reference proteome</keyword>
<accession>A0A1V2L459</accession>
<dbReference type="VEuPathDB" id="FungiDB:BON22_3573"/>
<keyword evidence="1" id="KW-0472">Membrane</keyword>
<evidence type="ECO:0000313" key="3">
    <source>
        <dbReference type="Proteomes" id="UP000189513"/>
    </source>
</evidence>
<evidence type="ECO:0000313" key="2">
    <source>
        <dbReference type="EMBL" id="ONH66697.1"/>
    </source>
</evidence>
<keyword evidence="1" id="KW-0812">Transmembrane</keyword>
<proteinExistence type="predicted"/>
<dbReference type="AlphaFoldDB" id="A0A1V2L459"/>
<dbReference type="EMBL" id="MPUK01000006">
    <property type="protein sequence ID" value="ONH66697.1"/>
    <property type="molecule type" value="Genomic_DNA"/>
</dbReference>
<reference evidence="3" key="1">
    <citation type="journal article" date="2017" name="Genome Announc.">
        <title>Genome sequences of Cyberlindnera fabianii 65, Pichia kudriavzevii 129, and Saccharomyces cerevisiae 131 isolated from fermented masau fruits in Zimbabwe.</title>
        <authorList>
            <person name="van Rijswijck I.M.H."/>
            <person name="Derks M.F.L."/>
            <person name="Abee T."/>
            <person name="de Ridder D."/>
            <person name="Smid E.J."/>
        </authorList>
    </citation>
    <scope>NUCLEOTIDE SEQUENCE [LARGE SCALE GENOMIC DNA]</scope>
    <source>
        <strain evidence="3">65</strain>
    </source>
</reference>
<comment type="caution">
    <text evidence="2">The sequence shown here is derived from an EMBL/GenBank/DDBJ whole genome shotgun (WGS) entry which is preliminary data.</text>
</comment>
<organism evidence="2 3">
    <name type="scientific">Cyberlindnera fabianii</name>
    <name type="common">Yeast</name>
    <name type="synonym">Hansenula fabianii</name>
    <dbReference type="NCBI Taxonomy" id="36022"/>
    <lineage>
        <taxon>Eukaryota</taxon>
        <taxon>Fungi</taxon>
        <taxon>Dikarya</taxon>
        <taxon>Ascomycota</taxon>
        <taxon>Saccharomycotina</taxon>
        <taxon>Saccharomycetes</taxon>
        <taxon>Phaffomycetales</taxon>
        <taxon>Phaffomycetaceae</taxon>
        <taxon>Cyberlindnera</taxon>
    </lineage>
</organism>
<feature type="transmembrane region" description="Helical" evidence="1">
    <location>
        <begin position="24"/>
        <end position="43"/>
    </location>
</feature>
<evidence type="ECO:0000256" key="1">
    <source>
        <dbReference type="SAM" id="Phobius"/>
    </source>
</evidence>
<gene>
    <name evidence="2" type="ORF">BON22_3573</name>
</gene>
<keyword evidence="1" id="KW-1133">Transmembrane helix</keyword>
<dbReference type="Proteomes" id="UP000189513">
    <property type="component" value="Unassembled WGS sequence"/>
</dbReference>
<sequence>MGSGLFIAAAYGMNLENFIEETNYGFPLIISISTLTTILLFGYSVKHLNKLQKVTMMGEHYKSVRDNGF</sequence>